<sequence>LSQSAGLSPVTVPAPKAASYPPCAPPATVAGAAEGTAHNGDPTAKKDIVAAVKQLESTLAAMQDAHELQEARQAIQARLDAKKKQLGDLRPVGKRLRATLAQKAVEAAAEEVTSLKKAVQELEQQVSSAQATPQPAPMAEGAPLDLPEQQLHAARHALSQCASVSPAAVQESEDLFAKFQVTLEHARAQPTPRHAAGKQGPPLLRERLNGKQPAKMRTTGPFTKQVG</sequence>
<accession>A0ABN9SEL4</accession>
<dbReference type="Proteomes" id="UP001189429">
    <property type="component" value="Unassembled WGS sequence"/>
</dbReference>
<gene>
    <name evidence="3" type="ORF">PCOR1329_LOCUS29128</name>
</gene>
<evidence type="ECO:0000256" key="2">
    <source>
        <dbReference type="SAM" id="MobiDB-lite"/>
    </source>
</evidence>
<comment type="caution">
    <text evidence="3">The sequence shown here is derived from an EMBL/GenBank/DDBJ whole genome shotgun (WGS) entry which is preliminary data.</text>
</comment>
<protein>
    <submittedName>
        <fullName evidence="3">Uncharacterized protein</fullName>
    </submittedName>
</protein>
<evidence type="ECO:0000256" key="1">
    <source>
        <dbReference type="SAM" id="Coils"/>
    </source>
</evidence>
<evidence type="ECO:0000313" key="3">
    <source>
        <dbReference type="EMBL" id="CAK0830495.1"/>
    </source>
</evidence>
<name>A0ABN9SEL4_9DINO</name>
<keyword evidence="1" id="KW-0175">Coiled coil</keyword>
<reference evidence="3" key="1">
    <citation type="submission" date="2023-10" db="EMBL/GenBank/DDBJ databases">
        <authorList>
            <person name="Chen Y."/>
            <person name="Shah S."/>
            <person name="Dougan E. K."/>
            <person name="Thang M."/>
            <person name="Chan C."/>
        </authorList>
    </citation>
    <scope>NUCLEOTIDE SEQUENCE [LARGE SCALE GENOMIC DNA]</scope>
</reference>
<proteinExistence type="predicted"/>
<feature type="non-terminal residue" evidence="3">
    <location>
        <position position="1"/>
    </location>
</feature>
<dbReference type="Gene3D" id="1.10.287.1490">
    <property type="match status" value="1"/>
</dbReference>
<feature type="non-terminal residue" evidence="3">
    <location>
        <position position="227"/>
    </location>
</feature>
<organism evidence="3 4">
    <name type="scientific">Prorocentrum cordatum</name>
    <dbReference type="NCBI Taxonomy" id="2364126"/>
    <lineage>
        <taxon>Eukaryota</taxon>
        <taxon>Sar</taxon>
        <taxon>Alveolata</taxon>
        <taxon>Dinophyceae</taxon>
        <taxon>Prorocentrales</taxon>
        <taxon>Prorocentraceae</taxon>
        <taxon>Prorocentrum</taxon>
    </lineage>
</organism>
<feature type="region of interest" description="Disordered" evidence="2">
    <location>
        <begin position="1"/>
        <end position="42"/>
    </location>
</feature>
<evidence type="ECO:0000313" key="4">
    <source>
        <dbReference type="Proteomes" id="UP001189429"/>
    </source>
</evidence>
<dbReference type="EMBL" id="CAUYUJ010010902">
    <property type="protein sequence ID" value="CAK0830495.1"/>
    <property type="molecule type" value="Genomic_DNA"/>
</dbReference>
<feature type="region of interest" description="Disordered" evidence="2">
    <location>
        <begin position="186"/>
        <end position="227"/>
    </location>
</feature>
<feature type="coiled-coil region" evidence="1">
    <location>
        <begin position="45"/>
        <end position="132"/>
    </location>
</feature>
<keyword evidence="4" id="KW-1185">Reference proteome</keyword>